<sequence>MQHSSKKTSKAQNITAESQVETWAQTILQNAAFSPDHYRKEAQLETTNKNDLAIHYITIGENLGICPSTTFDPVYFSALNPQANKNDAPKLINYIEEEKYKLNIATKEQALKILEEIEGFALYRGTRLHVSHDRKSVSVDEARLNAEEGFKDVIPDFDYKLYSRYIDAGKGLHALLHFVKFGFHQGRVYNSGTYAKRKSAIAGQFDEHYYIAQRAHSSNAEPLDDWIFHGSITGLQPCAQFSPSYYKKKYPDVSQSGWDLFEHFSVHGKKEGRNGYFEPKNFIESGGKNHDGAKETVIIAIHEASKTGAPILGLHIAKKFSIEFNVIIFLGKRGQLTPDLKEISTFIATGNESSGREILEYFNKRFDICAVILNSVECAFLSAPILENNLASVALIHEFSTYTLPKGKMTSMVEFADIVVVPAPIVERSLQEEILDLYGTKATNVIVRHQGYLPRNNKYIDSSDMSGSEIRLFLDIDPNQDVRIVLGAGYVQLRKGVDLFIQTAHEVRKMYPGPIKFVWIGDGYNPQTDPAYSVWLQDMIARLDLHDVFTFMPHQSQVDEIMKLADVFFLSSRLDPFPNVAIDAILHDKPIVCFDQASGLSEIFESDEAKGSTVGFLDTRAAAIEIANWASPTKYTVARKNNSLKDRFSFDDYISDLKGYIRIAQKKRKMCTELLTTLKQTNLFDAGFYEGKSAKLTDIEAEISMMSYAARAKNGLWPRNPRPGFNERLYHASIKPSSEIGLLAHGVRATHLAIDLERLRSNEANELTKAIHIHLHYSELAPEFFELIKQTKLIADIFISTTSRRARIEVEYAFREYTAGEVTVTVVENKGRDILPFVSTFKADFLSGRYEIIGHFHGKKSLAIASNTGERWRKFLLNTLIGDEANIGKIMSLFAKNPRLGMIFAEDRHSVGWTKNKPFAEMIKPRLHPQPTLQTHPTFPIGTMFWARAQSLKSLWMAENLLDGLPPEPLKYDGTILHAIERMLPSIVESNDFDWATVHRHAQGW</sequence>
<evidence type="ECO:0000256" key="1">
    <source>
        <dbReference type="ARBA" id="ARBA00022676"/>
    </source>
</evidence>
<reference evidence="4 5" key="1">
    <citation type="submission" date="2019-08" db="EMBL/GenBank/DDBJ databases">
        <title>Amphibian skin-associated Pigmentiphaga: genome sequence and occurrence across geography and hosts.</title>
        <authorList>
            <person name="Bletz M.C."/>
            <person name="Bunk B."/>
            <person name="Sproeer C."/>
            <person name="Biwer P."/>
            <person name="Reiter S."/>
            <person name="Rabemananjara F.C.E."/>
            <person name="Schulz S."/>
            <person name="Overmann J."/>
            <person name="Vences M."/>
        </authorList>
    </citation>
    <scope>NUCLEOTIDE SEQUENCE [LARGE SCALE GENOMIC DNA]</scope>
    <source>
        <strain evidence="4 5">Mada1488</strain>
    </source>
</reference>
<dbReference type="InterPro" id="IPR001296">
    <property type="entry name" value="Glyco_trans_1"/>
</dbReference>
<dbReference type="Gene3D" id="3.40.50.2000">
    <property type="entry name" value="Glycogen Phosphorylase B"/>
    <property type="match status" value="2"/>
</dbReference>
<dbReference type="SUPFAM" id="SSF53756">
    <property type="entry name" value="UDP-Glycosyltransferase/glycogen phosphorylase"/>
    <property type="match status" value="1"/>
</dbReference>
<dbReference type="OrthoDB" id="8642125at2"/>
<dbReference type="AlphaFoldDB" id="A0A5C0B0X9"/>
<protein>
    <submittedName>
        <fullName evidence="4">Glycosyltransferase</fullName>
    </submittedName>
</protein>
<keyword evidence="5" id="KW-1185">Reference proteome</keyword>
<dbReference type="PANTHER" id="PTHR12526:SF629">
    <property type="entry name" value="TEICHURONIC ACID BIOSYNTHESIS GLYCOSYLTRANSFERASE TUAH-RELATED"/>
    <property type="match status" value="1"/>
</dbReference>
<keyword evidence="1" id="KW-0328">Glycosyltransferase</keyword>
<evidence type="ECO:0000313" key="4">
    <source>
        <dbReference type="EMBL" id="QEI08389.1"/>
    </source>
</evidence>
<dbReference type="InterPro" id="IPR007739">
    <property type="entry name" value="RgpF"/>
</dbReference>
<dbReference type="GO" id="GO:0016757">
    <property type="term" value="F:glycosyltransferase activity"/>
    <property type="evidence" value="ECO:0007669"/>
    <property type="project" value="UniProtKB-KW"/>
</dbReference>
<feature type="domain" description="Glycosyl transferase family 1" evidence="3">
    <location>
        <begin position="479"/>
        <end position="623"/>
    </location>
</feature>
<accession>A0A5C0B0X9</accession>
<evidence type="ECO:0000313" key="5">
    <source>
        <dbReference type="Proteomes" id="UP000325161"/>
    </source>
</evidence>
<dbReference type="RefSeq" id="WP_148817860.1">
    <property type="nucleotide sequence ID" value="NZ_CP043046.1"/>
</dbReference>
<organism evidence="4 5">
    <name type="scientific">Pigmentiphaga aceris</name>
    <dbReference type="NCBI Taxonomy" id="1940612"/>
    <lineage>
        <taxon>Bacteria</taxon>
        <taxon>Pseudomonadati</taxon>
        <taxon>Pseudomonadota</taxon>
        <taxon>Betaproteobacteria</taxon>
        <taxon>Burkholderiales</taxon>
        <taxon>Alcaligenaceae</taxon>
        <taxon>Pigmentiphaga</taxon>
    </lineage>
</organism>
<dbReference type="KEGG" id="pacr:FXN63_23040"/>
<gene>
    <name evidence="4" type="ORF">FXN63_23040</name>
</gene>
<proteinExistence type="predicted"/>
<keyword evidence="2 4" id="KW-0808">Transferase</keyword>
<dbReference type="EMBL" id="CP043046">
    <property type="protein sequence ID" value="QEI08389.1"/>
    <property type="molecule type" value="Genomic_DNA"/>
</dbReference>
<evidence type="ECO:0000256" key="2">
    <source>
        <dbReference type="ARBA" id="ARBA00022679"/>
    </source>
</evidence>
<dbReference type="Proteomes" id="UP000325161">
    <property type="component" value="Chromosome"/>
</dbReference>
<dbReference type="PANTHER" id="PTHR12526">
    <property type="entry name" value="GLYCOSYLTRANSFERASE"/>
    <property type="match status" value="1"/>
</dbReference>
<dbReference type="Pfam" id="PF05045">
    <property type="entry name" value="RgpF"/>
    <property type="match status" value="1"/>
</dbReference>
<evidence type="ECO:0000259" key="3">
    <source>
        <dbReference type="Pfam" id="PF00534"/>
    </source>
</evidence>
<dbReference type="Pfam" id="PF00534">
    <property type="entry name" value="Glycos_transf_1"/>
    <property type="match status" value="1"/>
</dbReference>
<name>A0A5C0B0X9_9BURK</name>